<name>A0A4S8KWR4_DENBC</name>
<sequence length="131" mass="14341">MGYTNAVQEFQRCVEHALNHIKDIARAFIDDNGCKGGTSRYNEEIAEGYEQARKFFIEYLHNLDLLLGALINAGITASGLKAILAAIKLKIVGSVVALEGWSMSPHMAQKIIDWPYPTDVSEVRGFLGSAG</sequence>
<evidence type="ECO:0000313" key="1">
    <source>
        <dbReference type="EMBL" id="THU79998.1"/>
    </source>
</evidence>
<dbReference type="Gene3D" id="3.30.70.270">
    <property type="match status" value="1"/>
</dbReference>
<proteinExistence type="predicted"/>
<dbReference type="OrthoDB" id="3186349at2759"/>
<dbReference type="InterPro" id="IPR043502">
    <property type="entry name" value="DNA/RNA_pol_sf"/>
</dbReference>
<dbReference type="EMBL" id="ML179951">
    <property type="protein sequence ID" value="THU79998.1"/>
    <property type="molecule type" value="Genomic_DNA"/>
</dbReference>
<dbReference type="InterPro" id="IPR043128">
    <property type="entry name" value="Rev_trsase/Diguanyl_cyclase"/>
</dbReference>
<evidence type="ECO:0000313" key="2">
    <source>
        <dbReference type="Proteomes" id="UP000297245"/>
    </source>
</evidence>
<dbReference type="Proteomes" id="UP000297245">
    <property type="component" value="Unassembled WGS sequence"/>
</dbReference>
<dbReference type="SUPFAM" id="SSF56672">
    <property type="entry name" value="DNA/RNA polymerases"/>
    <property type="match status" value="1"/>
</dbReference>
<organism evidence="1 2">
    <name type="scientific">Dendrothele bispora (strain CBS 962.96)</name>
    <dbReference type="NCBI Taxonomy" id="1314807"/>
    <lineage>
        <taxon>Eukaryota</taxon>
        <taxon>Fungi</taxon>
        <taxon>Dikarya</taxon>
        <taxon>Basidiomycota</taxon>
        <taxon>Agaricomycotina</taxon>
        <taxon>Agaricomycetes</taxon>
        <taxon>Agaricomycetidae</taxon>
        <taxon>Agaricales</taxon>
        <taxon>Agaricales incertae sedis</taxon>
        <taxon>Dendrothele</taxon>
    </lineage>
</organism>
<reference evidence="1 2" key="1">
    <citation type="journal article" date="2019" name="Nat. Ecol. Evol.">
        <title>Megaphylogeny resolves global patterns of mushroom evolution.</title>
        <authorList>
            <person name="Varga T."/>
            <person name="Krizsan K."/>
            <person name="Foldi C."/>
            <person name="Dima B."/>
            <person name="Sanchez-Garcia M."/>
            <person name="Sanchez-Ramirez S."/>
            <person name="Szollosi G.J."/>
            <person name="Szarkandi J.G."/>
            <person name="Papp V."/>
            <person name="Albert L."/>
            <person name="Andreopoulos W."/>
            <person name="Angelini C."/>
            <person name="Antonin V."/>
            <person name="Barry K.W."/>
            <person name="Bougher N.L."/>
            <person name="Buchanan P."/>
            <person name="Buyck B."/>
            <person name="Bense V."/>
            <person name="Catcheside P."/>
            <person name="Chovatia M."/>
            <person name="Cooper J."/>
            <person name="Damon W."/>
            <person name="Desjardin D."/>
            <person name="Finy P."/>
            <person name="Geml J."/>
            <person name="Haridas S."/>
            <person name="Hughes K."/>
            <person name="Justo A."/>
            <person name="Karasinski D."/>
            <person name="Kautmanova I."/>
            <person name="Kiss B."/>
            <person name="Kocsube S."/>
            <person name="Kotiranta H."/>
            <person name="LaButti K.M."/>
            <person name="Lechner B.E."/>
            <person name="Liimatainen K."/>
            <person name="Lipzen A."/>
            <person name="Lukacs Z."/>
            <person name="Mihaltcheva S."/>
            <person name="Morgado L.N."/>
            <person name="Niskanen T."/>
            <person name="Noordeloos M.E."/>
            <person name="Ohm R.A."/>
            <person name="Ortiz-Santana B."/>
            <person name="Ovrebo C."/>
            <person name="Racz N."/>
            <person name="Riley R."/>
            <person name="Savchenko A."/>
            <person name="Shiryaev A."/>
            <person name="Soop K."/>
            <person name="Spirin V."/>
            <person name="Szebenyi C."/>
            <person name="Tomsovsky M."/>
            <person name="Tulloss R.E."/>
            <person name="Uehling J."/>
            <person name="Grigoriev I.V."/>
            <person name="Vagvolgyi C."/>
            <person name="Papp T."/>
            <person name="Martin F.M."/>
            <person name="Miettinen O."/>
            <person name="Hibbett D.S."/>
            <person name="Nagy L.G."/>
        </authorList>
    </citation>
    <scope>NUCLEOTIDE SEQUENCE [LARGE SCALE GENOMIC DNA]</scope>
    <source>
        <strain evidence="1 2">CBS 962.96</strain>
    </source>
</reference>
<protein>
    <submittedName>
        <fullName evidence="1">Uncharacterized protein</fullName>
    </submittedName>
</protein>
<feature type="non-terminal residue" evidence="1">
    <location>
        <position position="131"/>
    </location>
</feature>
<dbReference type="AlphaFoldDB" id="A0A4S8KWR4"/>
<accession>A0A4S8KWR4</accession>
<keyword evidence="2" id="KW-1185">Reference proteome</keyword>
<gene>
    <name evidence="1" type="ORF">K435DRAFT_696608</name>
</gene>